<evidence type="ECO:0000313" key="2">
    <source>
        <dbReference type="EMBL" id="MUL35707.1"/>
    </source>
</evidence>
<keyword evidence="1" id="KW-0812">Transmembrane</keyword>
<keyword evidence="2" id="KW-0413">Isomerase</keyword>
<protein>
    <submittedName>
        <fullName evidence="2">Glucose-6-phosphate isomerase</fullName>
    </submittedName>
</protein>
<dbReference type="EMBL" id="NAPY01000005">
    <property type="protein sequence ID" value="MUL35707.1"/>
    <property type="molecule type" value="Genomic_DNA"/>
</dbReference>
<feature type="transmembrane region" description="Helical" evidence="1">
    <location>
        <begin position="298"/>
        <end position="319"/>
    </location>
</feature>
<feature type="transmembrane region" description="Helical" evidence="1">
    <location>
        <begin position="380"/>
        <end position="403"/>
    </location>
</feature>
<feature type="transmembrane region" description="Helical" evidence="1">
    <location>
        <begin position="183"/>
        <end position="200"/>
    </location>
</feature>
<keyword evidence="1" id="KW-1133">Transmembrane helix</keyword>
<name>A0A6N8FU77_9CHRO</name>
<keyword evidence="3" id="KW-1185">Reference proteome</keyword>
<organism evidence="2 3">
    <name type="scientific">Gloeocapsopsis dulcis AAB1 = 1H9</name>
    <dbReference type="NCBI Taxonomy" id="1433147"/>
    <lineage>
        <taxon>Bacteria</taxon>
        <taxon>Bacillati</taxon>
        <taxon>Cyanobacteriota</taxon>
        <taxon>Cyanophyceae</taxon>
        <taxon>Oscillatoriophycideae</taxon>
        <taxon>Chroococcales</taxon>
        <taxon>Chroococcaceae</taxon>
        <taxon>Gloeocapsopsis</taxon>
        <taxon>Gloeocapsopsis dulcis</taxon>
    </lineage>
</organism>
<feature type="transmembrane region" description="Helical" evidence="1">
    <location>
        <begin position="423"/>
        <end position="450"/>
    </location>
</feature>
<dbReference type="AlphaFoldDB" id="A0A6N8FU77"/>
<dbReference type="GO" id="GO:0016853">
    <property type="term" value="F:isomerase activity"/>
    <property type="evidence" value="ECO:0007669"/>
    <property type="project" value="UniProtKB-KW"/>
</dbReference>
<sequence length="462" mass="51911">MHFSNSSMKSFNLGLQPPQAWIAILGFVLFTALCIVVHTSNILRLLFPAGSFAVGFFLYLRHPEIYIGFTFWMWFLTPWVRRLVDYQNGWQDPSVVLLAPYLVTFITIITFLRYFPLVYRQTGLPFVLAVTGIFYGFLVGLINLPPASVIVSLLNWLTPVLFGFHLFVNWPDYPSYRQIIERTFLWGALVTGAYGVWQYLVAPEWDRFWLVNMANQGLITFGQPEPLAIRVFSTMNANGPFAIVMMAALLLLFNTPGILRFPASAVGYLSFLLSLTRAAWLGWFAGVLIFVTSVKPRIQIRLIMTILIMVLCVLPLTTMEPFHQAINSRFQTFSSAGNDISYNERSERYEQSMNSALSEVVGKGLGGAGSHLDSAILDTLFSLGWIGTSLYWGGLLLLMLGTLHAVSFDPFVSAARAISIGVFIQLVFGSVMLEVSGVILWGFLGIAMAARQYYQHRAKFYL</sequence>
<evidence type="ECO:0000256" key="1">
    <source>
        <dbReference type="SAM" id="Phobius"/>
    </source>
</evidence>
<dbReference type="OrthoDB" id="7295126at2"/>
<accession>A0A6N8FU77</accession>
<keyword evidence="1" id="KW-0472">Membrane</keyword>
<reference evidence="2 3" key="1">
    <citation type="journal article" date="2019" name="Front. Microbiol.">
        <title>Genomic Features for Desiccation Tolerance and Sugar Biosynthesis in the Extremophile Gloeocapsopsis sp. UTEX B3054.</title>
        <authorList>
            <person name="Urrejola C."/>
            <person name="Alcorta J."/>
            <person name="Salas L."/>
            <person name="Vasquez M."/>
            <person name="Polz M.F."/>
            <person name="Vicuna R."/>
            <person name="Diez B."/>
        </authorList>
    </citation>
    <scope>NUCLEOTIDE SEQUENCE [LARGE SCALE GENOMIC DNA]</scope>
    <source>
        <strain evidence="2 3">1H9</strain>
    </source>
</reference>
<gene>
    <name evidence="2" type="ORF">BWI75_04915</name>
</gene>
<evidence type="ECO:0000313" key="3">
    <source>
        <dbReference type="Proteomes" id="UP000441797"/>
    </source>
</evidence>
<dbReference type="Proteomes" id="UP000441797">
    <property type="component" value="Unassembled WGS sequence"/>
</dbReference>
<feature type="transmembrane region" description="Helical" evidence="1">
    <location>
        <begin position="52"/>
        <end position="75"/>
    </location>
</feature>
<feature type="transmembrane region" description="Helical" evidence="1">
    <location>
        <begin position="95"/>
        <end position="115"/>
    </location>
</feature>
<comment type="caution">
    <text evidence="2">The sequence shown here is derived from an EMBL/GenBank/DDBJ whole genome shotgun (WGS) entry which is preliminary data.</text>
</comment>
<feature type="transmembrane region" description="Helical" evidence="1">
    <location>
        <begin position="122"/>
        <end position="144"/>
    </location>
</feature>
<feature type="transmembrane region" description="Helical" evidence="1">
    <location>
        <begin position="20"/>
        <end position="40"/>
    </location>
</feature>
<feature type="transmembrane region" description="Helical" evidence="1">
    <location>
        <begin position="150"/>
        <end position="171"/>
    </location>
</feature>
<proteinExistence type="predicted"/>
<feature type="transmembrane region" description="Helical" evidence="1">
    <location>
        <begin position="271"/>
        <end position="292"/>
    </location>
</feature>
<feature type="transmembrane region" description="Helical" evidence="1">
    <location>
        <begin position="241"/>
        <end position="259"/>
    </location>
</feature>